<accession>A0A6A5ZVN8</accession>
<protein>
    <submittedName>
        <fullName evidence="2">Uncharacterized protein</fullName>
    </submittedName>
</protein>
<feature type="region of interest" description="Disordered" evidence="1">
    <location>
        <begin position="72"/>
        <end position="118"/>
    </location>
</feature>
<evidence type="ECO:0000313" key="3">
    <source>
        <dbReference type="Proteomes" id="UP000799771"/>
    </source>
</evidence>
<dbReference type="Proteomes" id="UP000799771">
    <property type="component" value="Unassembled WGS sequence"/>
</dbReference>
<proteinExistence type="predicted"/>
<reference evidence="2" key="1">
    <citation type="journal article" date="2020" name="Stud. Mycol.">
        <title>101 Dothideomycetes genomes: a test case for predicting lifestyles and emergence of pathogens.</title>
        <authorList>
            <person name="Haridas S."/>
            <person name="Albert R."/>
            <person name="Binder M."/>
            <person name="Bloem J."/>
            <person name="Labutti K."/>
            <person name="Salamov A."/>
            <person name="Andreopoulos B."/>
            <person name="Baker S."/>
            <person name="Barry K."/>
            <person name="Bills G."/>
            <person name="Bluhm B."/>
            <person name="Cannon C."/>
            <person name="Castanera R."/>
            <person name="Culley D."/>
            <person name="Daum C."/>
            <person name="Ezra D."/>
            <person name="Gonzalez J."/>
            <person name="Henrissat B."/>
            <person name="Kuo A."/>
            <person name="Liang C."/>
            <person name="Lipzen A."/>
            <person name="Lutzoni F."/>
            <person name="Magnuson J."/>
            <person name="Mondo S."/>
            <person name="Nolan M."/>
            <person name="Ohm R."/>
            <person name="Pangilinan J."/>
            <person name="Park H.-J."/>
            <person name="Ramirez L."/>
            <person name="Alfaro M."/>
            <person name="Sun H."/>
            <person name="Tritt A."/>
            <person name="Yoshinaga Y."/>
            <person name="Zwiers L.-H."/>
            <person name="Turgeon B."/>
            <person name="Goodwin S."/>
            <person name="Spatafora J."/>
            <person name="Crous P."/>
            <person name="Grigoriev I."/>
        </authorList>
    </citation>
    <scope>NUCLEOTIDE SEQUENCE</scope>
    <source>
        <strain evidence="2">CBS 119687</strain>
    </source>
</reference>
<keyword evidence="3" id="KW-1185">Reference proteome</keyword>
<dbReference type="RefSeq" id="XP_033518196.1">
    <property type="nucleotide sequence ID" value="XM_033671029.1"/>
</dbReference>
<evidence type="ECO:0000313" key="2">
    <source>
        <dbReference type="EMBL" id="KAF2123802.1"/>
    </source>
</evidence>
<sequence length="118" mass="13183">MAYVPPNTQNTLWLCSLAFTARFVAPIVQAPFGMEISVEFGTCAVGQEPHIKRTGHRASAWRAIVALKHQDDHKRAPLQSSRPSCPRLMQDRSRLLSSSSGLPHPRLAGFKPEHCLRR</sequence>
<dbReference type="GeneID" id="54411461"/>
<organism evidence="2 3">
    <name type="scientific">Dothidotthia symphoricarpi CBS 119687</name>
    <dbReference type="NCBI Taxonomy" id="1392245"/>
    <lineage>
        <taxon>Eukaryota</taxon>
        <taxon>Fungi</taxon>
        <taxon>Dikarya</taxon>
        <taxon>Ascomycota</taxon>
        <taxon>Pezizomycotina</taxon>
        <taxon>Dothideomycetes</taxon>
        <taxon>Pleosporomycetidae</taxon>
        <taxon>Pleosporales</taxon>
        <taxon>Dothidotthiaceae</taxon>
        <taxon>Dothidotthia</taxon>
    </lineage>
</organism>
<dbReference type="AlphaFoldDB" id="A0A6A5ZVN8"/>
<evidence type="ECO:0000256" key="1">
    <source>
        <dbReference type="SAM" id="MobiDB-lite"/>
    </source>
</evidence>
<gene>
    <name evidence="2" type="ORF">P153DRAFT_391232</name>
</gene>
<name>A0A6A5ZVN8_9PLEO</name>
<dbReference type="EMBL" id="ML977522">
    <property type="protein sequence ID" value="KAF2123802.1"/>
    <property type="molecule type" value="Genomic_DNA"/>
</dbReference>